<evidence type="ECO:0000256" key="2">
    <source>
        <dbReference type="SAM" id="SignalP"/>
    </source>
</evidence>
<sequence>MCAMLLYVDLEVLATGCTPAADYNQRTNHLLNLSAKAKRCRINLFKRHRFATAIFKYHLLPDADYNQRTNHLLNLSAKAKRCRINLFKRHRFATAIFKYHLLLPADCDVTADPALALLYSTAEKAFAQLLIVMSLLIPALVSAPLNIFFFDLFLQQTSQFLFQLVHLFLSACSWFLSFQLIHFAPAGSTWPPPDYEQLT</sequence>
<organism evidence="3 4">
    <name type="scientific">Dorcoceras hygrometricum</name>
    <dbReference type="NCBI Taxonomy" id="472368"/>
    <lineage>
        <taxon>Eukaryota</taxon>
        <taxon>Viridiplantae</taxon>
        <taxon>Streptophyta</taxon>
        <taxon>Embryophyta</taxon>
        <taxon>Tracheophyta</taxon>
        <taxon>Spermatophyta</taxon>
        <taxon>Magnoliopsida</taxon>
        <taxon>eudicotyledons</taxon>
        <taxon>Gunneridae</taxon>
        <taxon>Pentapetalae</taxon>
        <taxon>asterids</taxon>
        <taxon>lamiids</taxon>
        <taxon>Lamiales</taxon>
        <taxon>Gesneriaceae</taxon>
        <taxon>Didymocarpoideae</taxon>
        <taxon>Trichosporeae</taxon>
        <taxon>Loxocarpinae</taxon>
        <taxon>Dorcoceras</taxon>
    </lineage>
</organism>
<name>A0A2Z7CXR9_9LAMI</name>
<feature type="transmembrane region" description="Helical" evidence="1">
    <location>
        <begin position="125"/>
        <end position="148"/>
    </location>
</feature>
<reference evidence="3 4" key="1">
    <citation type="journal article" date="2015" name="Proc. Natl. Acad. Sci. U.S.A.">
        <title>The resurrection genome of Boea hygrometrica: A blueprint for survival of dehydration.</title>
        <authorList>
            <person name="Xiao L."/>
            <person name="Yang G."/>
            <person name="Zhang L."/>
            <person name="Yang X."/>
            <person name="Zhao S."/>
            <person name="Ji Z."/>
            <person name="Zhou Q."/>
            <person name="Hu M."/>
            <person name="Wang Y."/>
            <person name="Chen M."/>
            <person name="Xu Y."/>
            <person name="Jin H."/>
            <person name="Xiao X."/>
            <person name="Hu G."/>
            <person name="Bao F."/>
            <person name="Hu Y."/>
            <person name="Wan P."/>
            <person name="Li L."/>
            <person name="Deng X."/>
            <person name="Kuang T."/>
            <person name="Xiang C."/>
            <person name="Zhu J.K."/>
            <person name="Oliver M.J."/>
            <person name="He Y."/>
        </authorList>
    </citation>
    <scope>NUCLEOTIDE SEQUENCE [LARGE SCALE GENOMIC DNA]</scope>
    <source>
        <strain evidence="4">cv. XS01</strain>
    </source>
</reference>
<dbReference type="EMBL" id="KQ992335">
    <property type="protein sequence ID" value="KZV50777.1"/>
    <property type="molecule type" value="Genomic_DNA"/>
</dbReference>
<accession>A0A2Z7CXR9</accession>
<evidence type="ECO:0000256" key="1">
    <source>
        <dbReference type="SAM" id="Phobius"/>
    </source>
</evidence>
<keyword evidence="2" id="KW-0732">Signal</keyword>
<protein>
    <submittedName>
        <fullName evidence="3">Uncharacterized protein</fullName>
    </submittedName>
</protein>
<gene>
    <name evidence="3" type="ORF">F511_12021</name>
</gene>
<evidence type="ECO:0000313" key="3">
    <source>
        <dbReference type="EMBL" id="KZV50777.1"/>
    </source>
</evidence>
<dbReference type="AlphaFoldDB" id="A0A2Z7CXR9"/>
<keyword evidence="1" id="KW-0812">Transmembrane</keyword>
<keyword evidence="1" id="KW-0472">Membrane</keyword>
<keyword evidence="1" id="KW-1133">Transmembrane helix</keyword>
<feature type="transmembrane region" description="Helical" evidence="1">
    <location>
        <begin position="160"/>
        <end position="181"/>
    </location>
</feature>
<dbReference type="Proteomes" id="UP000250235">
    <property type="component" value="Unassembled WGS sequence"/>
</dbReference>
<feature type="signal peptide" evidence="2">
    <location>
        <begin position="1"/>
        <end position="16"/>
    </location>
</feature>
<feature type="chain" id="PRO_5016330631" evidence="2">
    <location>
        <begin position="17"/>
        <end position="199"/>
    </location>
</feature>
<evidence type="ECO:0000313" key="4">
    <source>
        <dbReference type="Proteomes" id="UP000250235"/>
    </source>
</evidence>
<keyword evidence="4" id="KW-1185">Reference proteome</keyword>
<proteinExistence type="predicted"/>